<feature type="transmembrane region" description="Helical" evidence="1">
    <location>
        <begin position="45"/>
        <end position="66"/>
    </location>
</feature>
<feature type="transmembrane region" description="Helical" evidence="1">
    <location>
        <begin position="112"/>
        <end position="133"/>
    </location>
</feature>
<dbReference type="KEGG" id="tfo:BFO_0662"/>
<dbReference type="AlphaFoldDB" id="G8UMH3"/>
<proteinExistence type="predicted"/>
<feature type="transmembrane region" description="Helical" evidence="1">
    <location>
        <begin position="78"/>
        <end position="100"/>
    </location>
</feature>
<dbReference type="HOGENOM" id="CLU_1721463_0_0_10"/>
<organism evidence="2 3">
    <name type="scientific">Tannerella forsythia (strain ATCC 43037 / JCM 10827 / CCUG 21028 A / KCTC 5666 / FDC 338)</name>
    <name type="common">Bacteroides forsythus</name>
    <dbReference type="NCBI Taxonomy" id="203275"/>
    <lineage>
        <taxon>Bacteria</taxon>
        <taxon>Pseudomonadati</taxon>
        <taxon>Bacteroidota</taxon>
        <taxon>Bacteroidia</taxon>
        <taxon>Bacteroidales</taxon>
        <taxon>Tannerellaceae</taxon>
        <taxon>Tannerella</taxon>
    </lineage>
</organism>
<protein>
    <submittedName>
        <fullName evidence="2">Uncharacterized protein</fullName>
    </submittedName>
</protein>
<evidence type="ECO:0000256" key="1">
    <source>
        <dbReference type="SAM" id="Phobius"/>
    </source>
</evidence>
<keyword evidence="3" id="KW-1185">Reference proteome</keyword>
<accession>G8UMH3</accession>
<name>G8UMH3_TANFA</name>
<evidence type="ECO:0000313" key="2">
    <source>
        <dbReference type="EMBL" id="AEW22511.1"/>
    </source>
</evidence>
<keyword evidence="1" id="KW-0472">Membrane</keyword>
<sequence length="152" mass="17971">MIRIRKMSSAYSHKTVNTFVLGSILVFGIIELAVVYRFFPKSYTSYMLLNPLYFFLLGLTVLLAVSRIESKRLHPGRAVARLMLLNTSQFILSACLLFYYVYRIHVQCRAFLLTFGLFYIWFMCIKLFVLYNIDSQHKHHKRTRTPKDEKKV</sequence>
<dbReference type="Proteomes" id="UP000005436">
    <property type="component" value="Chromosome"/>
</dbReference>
<keyword evidence="1" id="KW-1133">Transmembrane helix</keyword>
<gene>
    <name evidence="2" type="ordered locus">BFO_0662</name>
</gene>
<evidence type="ECO:0000313" key="3">
    <source>
        <dbReference type="Proteomes" id="UP000005436"/>
    </source>
</evidence>
<feature type="transmembrane region" description="Helical" evidence="1">
    <location>
        <begin position="20"/>
        <end position="39"/>
    </location>
</feature>
<dbReference type="EMBL" id="CP003191">
    <property type="protein sequence ID" value="AEW22511.1"/>
    <property type="molecule type" value="Genomic_DNA"/>
</dbReference>
<dbReference type="PATRIC" id="fig|203275.8.peg.586"/>
<reference evidence="3" key="1">
    <citation type="submission" date="2011-12" db="EMBL/GenBank/DDBJ databases">
        <title>Complete sequence of Tannerella forsythia ATCC 43037.</title>
        <authorList>
            <person name="Dewhirst F."/>
            <person name="Tanner A."/>
            <person name="Izard J."/>
            <person name="Brinkac L."/>
            <person name="Durkin A.S."/>
            <person name="Hostetler J."/>
            <person name="Shetty J."/>
            <person name="Torralba M."/>
            <person name="Gill S."/>
            <person name="Nelson K."/>
        </authorList>
    </citation>
    <scope>NUCLEOTIDE SEQUENCE [LARGE SCALE GENOMIC DNA]</scope>
    <source>
        <strain evidence="3">ATCC 43037 / JCM 10827 / CCUG 33226 / KCTC 5666 / FDC 338</strain>
    </source>
</reference>
<dbReference type="STRING" id="203275.BFO_0662"/>
<keyword evidence="1" id="KW-0812">Transmembrane</keyword>